<evidence type="ECO:0000313" key="2">
    <source>
        <dbReference type="EMBL" id="EDW50508.1"/>
    </source>
</evidence>
<evidence type="ECO:0000256" key="1">
    <source>
        <dbReference type="SAM" id="MobiDB-lite"/>
    </source>
</evidence>
<dbReference type="EMBL" id="CH480817">
    <property type="protein sequence ID" value="EDW50508.1"/>
    <property type="molecule type" value="Genomic_DNA"/>
</dbReference>
<organism evidence="3">
    <name type="scientific">Drosophila sechellia</name>
    <name type="common">Fruit fly</name>
    <dbReference type="NCBI Taxonomy" id="7238"/>
    <lineage>
        <taxon>Eukaryota</taxon>
        <taxon>Metazoa</taxon>
        <taxon>Ecdysozoa</taxon>
        <taxon>Arthropoda</taxon>
        <taxon>Hexapoda</taxon>
        <taxon>Insecta</taxon>
        <taxon>Pterygota</taxon>
        <taxon>Neoptera</taxon>
        <taxon>Endopterygota</taxon>
        <taxon>Diptera</taxon>
        <taxon>Brachycera</taxon>
        <taxon>Muscomorpha</taxon>
        <taxon>Ephydroidea</taxon>
        <taxon>Drosophilidae</taxon>
        <taxon>Drosophila</taxon>
        <taxon>Sophophora</taxon>
    </lineage>
</organism>
<protein>
    <submittedName>
        <fullName evidence="2">GM19367</fullName>
    </submittedName>
</protein>
<dbReference type="AlphaFoldDB" id="B4HU87"/>
<evidence type="ECO:0000313" key="3">
    <source>
        <dbReference type="Proteomes" id="UP000001292"/>
    </source>
</evidence>
<reference evidence="2 3" key="1">
    <citation type="journal article" date="2007" name="Nature">
        <title>Evolution of genes and genomes on the Drosophila phylogeny.</title>
        <authorList>
            <consortium name="Drosophila 12 Genomes Consortium"/>
            <person name="Clark A.G."/>
            <person name="Eisen M.B."/>
            <person name="Smith D.R."/>
            <person name="Bergman C.M."/>
            <person name="Oliver B."/>
            <person name="Markow T.A."/>
            <person name="Kaufman T.C."/>
            <person name="Kellis M."/>
            <person name="Gelbart W."/>
            <person name="Iyer V.N."/>
            <person name="Pollard D.A."/>
            <person name="Sackton T.B."/>
            <person name="Larracuente A.M."/>
            <person name="Singh N.D."/>
            <person name="Abad J.P."/>
            <person name="Abt D.N."/>
            <person name="Adryan B."/>
            <person name="Aguade M."/>
            <person name="Akashi H."/>
            <person name="Anderson W.W."/>
            <person name="Aquadro C.F."/>
            <person name="Ardell D.H."/>
            <person name="Arguello R."/>
            <person name="Artieri C.G."/>
            <person name="Barbash D.A."/>
            <person name="Barker D."/>
            <person name="Barsanti P."/>
            <person name="Batterham P."/>
            <person name="Batzoglou S."/>
            <person name="Begun D."/>
            <person name="Bhutkar A."/>
            <person name="Blanco E."/>
            <person name="Bosak S.A."/>
            <person name="Bradley R.K."/>
            <person name="Brand A.D."/>
            <person name="Brent M.R."/>
            <person name="Brooks A.N."/>
            <person name="Brown R.H."/>
            <person name="Butlin R.K."/>
            <person name="Caggese C."/>
            <person name="Calvi B.R."/>
            <person name="Bernardo de Carvalho A."/>
            <person name="Caspi A."/>
            <person name="Castrezana S."/>
            <person name="Celniker S.E."/>
            <person name="Chang J.L."/>
            <person name="Chapple C."/>
            <person name="Chatterji S."/>
            <person name="Chinwalla A."/>
            <person name="Civetta A."/>
            <person name="Clifton S.W."/>
            <person name="Comeron J.M."/>
            <person name="Costello J.C."/>
            <person name="Coyne J.A."/>
            <person name="Daub J."/>
            <person name="David R.G."/>
            <person name="Delcher A.L."/>
            <person name="Delehaunty K."/>
            <person name="Do C.B."/>
            <person name="Ebling H."/>
            <person name="Edwards K."/>
            <person name="Eickbush T."/>
            <person name="Evans J.D."/>
            <person name="Filipski A."/>
            <person name="Findeiss S."/>
            <person name="Freyhult E."/>
            <person name="Fulton L."/>
            <person name="Fulton R."/>
            <person name="Garcia A.C."/>
            <person name="Gardiner A."/>
            <person name="Garfield D.A."/>
            <person name="Garvin B.E."/>
            <person name="Gibson G."/>
            <person name="Gilbert D."/>
            <person name="Gnerre S."/>
            <person name="Godfrey J."/>
            <person name="Good R."/>
            <person name="Gotea V."/>
            <person name="Gravely B."/>
            <person name="Greenberg A.J."/>
            <person name="Griffiths-Jones S."/>
            <person name="Gross S."/>
            <person name="Guigo R."/>
            <person name="Gustafson E.A."/>
            <person name="Haerty W."/>
            <person name="Hahn M.W."/>
            <person name="Halligan D.L."/>
            <person name="Halpern A.L."/>
            <person name="Halter G.M."/>
            <person name="Han M.V."/>
            <person name="Heger A."/>
            <person name="Hillier L."/>
            <person name="Hinrichs A.S."/>
            <person name="Holmes I."/>
            <person name="Hoskins R.A."/>
            <person name="Hubisz M.J."/>
            <person name="Hultmark D."/>
            <person name="Huntley M.A."/>
            <person name="Jaffe D.B."/>
            <person name="Jagadeeshan S."/>
            <person name="Jeck W.R."/>
            <person name="Johnson J."/>
            <person name="Jones C.D."/>
            <person name="Jordan W.C."/>
            <person name="Karpen G.H."/>
            <person name="Kataoka E."/>
            <person name="Keightley P.D."/>
            <person name="Kheradpour P."/>
            <person name="Kirkness E.F."/>
            <person name="Koerich L.B."/>
            <person name="Kristiansen K."/>
            <person name="Kudrna D."/>
            <person name="Kulathinal R.J."/>
            <person name="Kumar S."/>
            <person name="Kwok R."/>
            <person name="Lander E."/>
            <person name="Langley C.H."/>
            <person name="Lapoint R."/>
            <person name="Lazzaro B.P."/>
            <person name="Lee S.J."/>
            <person name="Levesque L."/>
            <person name="Li R."/>
            <person name="Lin C.F."/>
            <person name="Lin M.F."/>
            <person name="Lindblad-Toh K."/>
            <person name="Llopart A."/>
            <person name="Long M."/>
            <person name="Low L."/>
            <person name="Lozovsky E."/>
            <person name="Lu J."/>
            <person name="Luo M."/>
            <person name="Machado C.A."/>
            <person name="Makalowski W."/>
            <person name="Marzo M."/>
            <person name="Matsuda M."/>
            <person name="Matzkin L."/>
            <person name="McAllister B."/>
            <person name="McBride C.S."/>
            <person name="McKernan B."/>
            <person name="McKernan K."/>
            <person name="Mendez-Lago M."/>
            <person name="Minx P."/>
            <person name="Mollenhauer M.U."/>
            <person name="Montooth K."/>
            <person name="Mount S.M."/>
            <person name="Mu X."/>
            <person name="Myers E."/>
            <person name="Negre B."/>
            <person name="Newfeld S."/>
            <person name="Nielsen R."/>
            <person name="Noor M.A."/>
            <person name="O'Grady P."/>
            <person name="Pachter L."/>
            <person name="Papaceit M."/>
            <person name="Parisi M.J."/>
            <person name="Parisi M."/>
            <person name="Parts L."/>
            <person name="Pedersen J.S."/>
            <person name="Pesole G."/>
            <person name="Phillippy A.M."/>
            <person name="Ponting C.P."/>
            <person name="Pop M."/>
            <person name="Porcelli D."/>
            <person name="Powell J.R."/>
            <person name="Prohaska S."/>
            <person name="Pruitt K."/>
            <person name="Puig M."/>
            <person name="Quesneville H."/>
            <person name="Ram K.R."/>
            <person name="Rand D."/>
            <person name="Rasmussen M.D."/>
            <person name="Reed L.K."/>
            <person name="Reenan R."/>
            <person name="Reily A."/>
            <person name="Remington K.A."/>
            <person name="Rieger T.T."/>
            <person name="Ritchie M.G."/>
            <person name="Robin C."/>
            <person name="Rogers Y.H."/>
            <person name="Rohde C."/>
            <person name="Rozas J."/>
            <person name="Rubenfield M.J."/>
            <person name="Ruiz A."/>
            <person name="Russo S."/>
            <person name="Salzberg S.L."/>
            <person name="Sanchez-Gracia A."/>
            <person name="Saranga D.J."/>
            <person name="Sato H."/>
            <person name="Schaeffer S.W."/>
            <person name="Schatz M.C."/>
            <person name="Schlenke T."/>
            <person name="Schwartz R."/>
            <person name="Segarra C."/>
            <person name="Singh R.S."/>
            <person name="Sirot L."/>
            <person name="Sirota M."/>
            <person name="Sisneros N.B."/>
            <person name="Smith C.D."/>
            <person name="Smith T.F."/>
            <person name="Spieth J."/>
            <person name="Stage D.E."/>
            <person name="Stark A."/>
            <person name="Stephan W."/>
            <person name="Strausberg R.L."/>
            <person name="Strempel S."/>
            <person name="Sturgill D."/>
            <person name="Sutton G."/>
            <person name="Sutton G.G."/>
            <person name="Tao W."/>
            <person name="Teichmann S."/>
            <person name="Tobari Y.N."/>
            <person name="Tomimura Y."/>
            <person name="Tsolas J.M."/>
            <person name="Valente V.L."/>
            <person name="Venter E."/>
            <person name="Venter J.C."/>
            <person name="Vicario S."/>
            <person name="Vieira F.G."/>
            <person name="Vilella A.J."/>
            <person name="Villasante A."/>
            <person name="Walenz B."/>
            <person name="Wang J."/>
            <person name="Wasserman M."/>
            <person name="Watts T."/>
            <person name="Wilson D."/>
            <person name="Wilson R.K."/>
            <person name="Wing R.A."/>
            <person name="Wolfner M.F."/>
            <person name="Wong A."/>
            <person name="Wong G.K."/>
            <person name="Wu C.I."/>
            <person name="Wu G."/>
            <person name="Yamamoto D."/>
            <person name="Yang H.P."/>
            <person name="Yang S.P."/>
            <person name="Yorke J.A."/>
            <person name="Yoshida K."/>
            <person name="Zdobnov E."/>
            <person name="Zhang P."/>
            <person name="Zhang Y."/>
            <person name="Zimin A.V."/>
            <person name="Baldwin J."/>
            <person name="Abdouelleil A."/>
            <person name="Abdulkadir J."/>
            <person name="Abebe A."/>
            <person name="Abera B."/>
            <person name="Abreu J."/>
            <person name="Acer S.C."/>
            <person name="Aftuck L."/>
            <person name="Alexander A."/>
            <person name="An P."/>
            <person name="Anderson E."/>
            <person name="Anderson S."/>
            <person name="Arachi H."/>
            <person name="Azer M."/>
            <person name="Bachantsang P."/>
            <person name="Barry A."/>
            <person name="Bayul T."/>
            <person name="Berlin A."/>
            <person name="Bessette D."/>
            <person name="Bloom T."/>
            <person name="Blye J."/>
            <person name="Boguslavskiy L."/>
            <person name="Bonnet C."/>
            <person name="Boukhgalter B."/>
            <person name="Bourzgui I."/>
            <person name="Brown A."/>
            <person name="Cahill P."/>
            <person name="Channer S."/>
            <person name="Cheshatsang Y."/>
            <person name="Chuda L."/>
            <person name="Citroen M."/>
            <person name="Collymore A."/>
            <person name="Cooke P."/>
            <person name="Costello M."/>
            <person name="D'Aco K."/>
            <person name="Daza R."/>
            <person name="De Haan G."/>
            <person name="DeGray S."/>
            <person name="DeMaso C."/>
            <person name="Dhargay N."/>
            <person name="Dooley K."/>
            <person name="Dooley E."/>
            <person name="Doricent M."/>
            <person name="Dorje P."/>
            <person name="Dorjee K."/>
            <person name="Dupes A."/>
            <person name="Elong R."/>
            <person name="Falk J."/>
            <person name="Farina A."/>
            <person name="Faro S."/>
            <person name="Ferguson D."/>
            <person name="Fisher S."/>
            <person name="Foley C.D."/>
            <person name="Franke A."/>
            <person name="Friedrich D."/>
            <person name="Gadbois L."/>
            <person name="Gearin G."/>
            <person name="Gearin C.R."/>
            <person name="Giannoukos G."/>
            <person name="Goode T."/>
            <person name="Graham J."/>
            <person name="Grandbois E."/>
            <person name="Grewal S."/>
            <person name="Gyaltsen K."/>
            <person name="Hafez N."/>
            <person name="Hagos B."/>
            <person name="Hall J."/>
            <person name="Henson C."/>
            <person name="Hollinger A."/>
            <person name="Honan T."/>
            <person name="Huard M.D."/>
            <person name="Hughes L."/>
            <person name="Hurhula B."/>
            <person name="Husby M.E."/>
            <person name="Kamat A."/>
            <person name="Kanga B."/>
            <person name="Kashin S."/>
            <person name="Khazanovich D."/>
            <person name="Kisner P."/>
            <person name="Lance K."/>
            <person name="Lara M."/>
            <person name="Lee W."/>
            <person name="Lennon N."/>
            <person name="Letendre F."/>
            <person name="LeVine R."/>
            <person name="Lipovsky A."/>
            <person name="Liu X."/>
            <person name="Liu J."/>
            <person name="Liu S."/>
            <person name="Lokyitsang T."/>
            <person name="Lokyitsang Y."/>
            <person name="Lubonja R."/>
            <person name="Lui A."/>
            <person name="MacDonald P."/>
            <person name="Magnisalis V."/>
            <person name="Maru K."/>
            <person name="Matthews C."/>
            <person name="McCusker W."/>
            <person name="McDonough S."/>
            <person name="Mehta T."/>
            <person name="Meldrim J."/>
            <person name="Meneus L."/>
            <person name="Mihai O."/>
            <person name="Mihalev A."/>
            <person name="Mihova T."/>
            <person name="Mittelman R."/>
            <person name="Mlenga V."/>
            <person name="Montmayeur A."/>
            <person name="Mulrain L."/>
            <person name="Navidi A."/>
            <person name="Naylor J."/>
            <person name="Negash T."/>
            <person name="Nguyen T."/>
            <person name="Nguyen N."/>
            <person name="Nicol R."/>
            <person name="Norbu C."/>
            <person name="Norbu N."/>
            <person name="Novod N."/>
            <person name="O'Neill B."/>
            <person name="Osman S."/>
            <person name="Markiewicz E."/>
            <person name="Oyono O.L."/>
            <person name="Patti C."/>
            <person name="Phunkhang P."/>
            <person name="Pierre F."/>
            <person name="Priest M."/>
            <person name="Raghuraman S."/>
            <person name="Rege F."/>
            <person name="Reyes R."/>
            <person name="Rise C."/>
            <person name="Rogov P."/>
            <person name="Ross K."/>
            <person name="Ryan E."/>
            <person name="Settipalli S."/>
            <person name="Shea T."/>
            <person name="Sherpa N."/>
            <person name="Shi L."/>
            <person name="Shih D."/>
            <person name="Sparrow T."/>
            <person name="Spaulding J."/>
            <person name="Stalker J."/>
            <person name="Stange-Thomann N."/>
            <person name="Stavropoulos S."/>
            <person name="Stone C."/>
            <person name="Strader C."/>
            <person name="Tesfaye S."/>
            <person name="Thomson T."/>
            <person name="Thoulutsang Y."/>
            <person name="Thoulutsang D."/>
            <person name="Topham K."/>
            <person name="Topping I."/>
            <person name="Tsamla T."/>
            <person name="Vassiliev H."/>
            <person name="Vo A."/>
            <person name="Wangchuk T."/>
            <person name="Wangdi T."/>
            <person name="Weiand M."/>
            <person name="Wilkinson J."/>
            <person name="Wilson A."/>
            <person name="Yadav S."/>
            <person name="Young G."/>
            <person name="Yu Q."/>
            <person name="Zembek L."/>
            <person name="Zhong D."/>
            <person name="Zimmer A."/>
            <person name="Zwirko Z."/>
            <person name="Jaffe D.B."/>
            <person name="Alvarez P."/>
            <person name="Brockman W."/>
            <person name="Butler J."/>
            <person name="Chin C."/>
            <person name="Gnerre S."/>
            <person name="Grabherr M."/>
            <person name="Kleber M."/>
            <person name="Mauceli E."/>
            <person name="MacCallum I."/>
        </authorList>
    </citation>
    <scope>NUCLEOTIDE SEQUENCE [LARGE SCALE GENOMIC DNA]</scope>
    <source>
        <strain evidence="3">Rob3c / Tucson 14021-0248.25</strain>
    </source>
</reference>
<dbReference type="HOGENOM" id="CLU_2361966_0_0_1"/>
<name>B4HU87_DROSE</name>
<feature type="compositionally biased region" description="Basic residues" evidence="1">
    <location>
        <begin position="1"/>
        <end position="10"/>
    </location>
</feature>
<gene>
    <name evidence="2" type="primary">Dsec\GM19367</name>
    <name evidence="2" type="ORF">Dsec_GM19367</name>
</gene>
<accession>B4HU87</accession>
<dbReference type="Proteomes" id="UP000001292">
    <property type="component" value="Unassembled WGS sequence"/>
</dbReference>
<feature type="region of interest" description="Disordered" evidence="1">
    <location>
        <begin position="1"/>
        <end position="41"/>
    </location>
</feature>
<proteinExistence type="predicted"/>
<sequence>MARRTGRGVVRRTPGQRNGRPEQSSPSARERKKKTTTDAKVGGGLWDETMFCCPPDVRRSFHLRTGVCFQVDPHPHPHGDSIFTLISPRCKHASVL</sequence>
<keyword evidence="3" id="KW-1185">Reference proteome</keyword>